<evidence type="ECO:0000313" key="1">
    <source>
        <dbReference type="EMBL" id="CAD8177653.1"/>
    </source>
</evidence>
<keyword evidence="2" id="KW-1185">Reference proteome</keyword>
<dbReference type="OrthoDB" id="306451at2759"/>
<dbReference type="Proteomes" id="UP000683925">
    <property type="component" value="Unassembled WGS sequence"/>
</dbReference>
<proteinExistence type="predicted"/>
<gene>
    <name evidence="1" type="ORF">POCTA_138.1.T0690166</name>
</gene>
<sequence>MKSNKFSQSRFKEEKQRSRSLNASHYFVFSEVPRHRVSQASILKTEGKEIKRRLLFYHKTVLIDNLVRYTNKQQKKNKNFKEKLYEMDYSRQRRLSCSCNECGKRSAKMNKFHNVCENYEQPSKEFWSSLIIQQQQQSQLTISTKSLKSTATLLSIPDISPKKQQSKIQSPMFKKYKRNQKLISPTPVNLKPYLYESPQIRITNLQTEQTQLILKPISLRSSAPNLEIFEYSSKNSSPRRGKSIQNNKLEQQMQTARNLNKRMLQICYLKPFSGISNRNTILNTQRKY</sequence>
<reference evidence="1" key="1">
    <citation type="submission" date="2021-01" db="EMBL/GenBank/DDBJ databases">
        <authorList>
            <consortium name="Genoscope - CEA"/>
            <person name="William W."/>
        </authorList>
    </citation>
    <scope>NUCLEOTIDE SEQUENCE</scope>
</reference>
<protein>
    <submittedName>
        <fullName evidence="1">Uncharacterized protein</fullName>
    </submittedName>
</protein>
<evidence type="ECO:0000313" key="2">
    <source>
        <dbReference type="Proteomes" id="UP000683925"/>
    </source>
</evidence>
<dbReference type="AlphaFoldDB" id="A0A8S1VM53"/>
<organism evidence="1 2">
    <name type="scientific">Paramecium octaurelia</name>
    <dbReference type="NCBI Taxonomy" id="43137"/>
    <lineage>
        <taxon>Eukaryota</taxon>
        <taxon>Sar</taxon>
        <taxon>Alveolata</taxon>
        <taxon>Ciliophora</taxon>
        <taxon>Intramacronucleata</taxon>
        <taxon>Oligohymenophorea</taxon>
        <taxon>Peniculida</taxon>
        <taxon>Parameciidae</taxon>
        <taxon>Paramecium</taxon>
    </lineage>
</organism>
<comment type="caution">
    <text evidence="1">The sequence shown here is derived from an EMBL/GenBank/DDBJ whole genome shotgun (WGS) entry which is preliminary data.</text>
</comment>
<accession>A0A8S1VM53</accession>
<dbReference type="OMA" id="LYEMDYS"/>
<name>A0A8S1VM53_PAROT</name>
<dbReference type="EMBL" id="CAJJDP010000068">
    <property type="protein sequence ID" value="CAD8177653.1"/>
    <property type="molecule type" value="Genomic_DNA"/>
</dbReference>